<reference evidence="2" key="1">
    <citation type="submission" date="2020-03" db="EMBL/GenBank/DDBJ databases">
        <title>Castanea mollissima Vanexum genome sequencing.</title>
        <authorList>
            <person name="Staton M."/>
        </authorList>
    </citation>
    <scope>NUCLEOTIDE SEQUENCE</scope>
    <source>
        <tissue evidence="2">Leaf</tissue>
    </source>
</reference>
<dbReference type="OrthoDB" id="1719291at2759"/>
<evidence type="ECO:0000313" key="3">
    <source>
        <dbReference type="Proteomes" id="UP000737018"/>
    </source>
</evidence>
<protein>
    <submittedName>
        <fullName evidence="2">Uncharacterized protein</fullName>
    </submittedName>
</protein>
<dbReference type="AlphaFoldDB" id="A0A8J4VIV8"/>
<keyword evidence="3" id="KW-1185">Reference proteome</keyword>
<name>A0A8J4VIV8_9ROSI</name>
<comment type="caution">
    <text evidence="2">The sequence shown here is derived from an EMBL/GenBank/DDBJ whole genome shotgun (WGS) entry which is preliminary data.</text>
</comment>
<dbReference type="PANTHER" id="PTHR48213">
    <property type="entry name" value="VID27-LIKE PROTEIN"/>
    <property type="match status" value="1"/>
</dbReference>
<dbReference type="Proteomes" id="UP000737018">
    <property type="component" value="Unassembled WGS sequence"/>
</dbReference>
<gene>
    <name evidence="2" type="ORF">CMV_017053</name>
</gene>
<feature type="region of interest" description="Disordered" evidence="1">
    <location>
        <begin position="1"/>
        <end position="20"/>
    </location>
</feature>
<evidence type="ECO:0000256" key="1">
    <source>
        <dbReference type="SAM" id="MobiDB-lite"/>
    </source>
</evidence>
<proteinExistence type="predicted"/>
<accession>A0A8J4VIV8</accession>
<feature type="compositionally biased region" description="Acidic residues" evidence="1">
    <location>
        <begin position="132"/>
        <end position="148"/>
    </location>
</feature>
<sequence>MAKFSRASSSSSSTSTSTSALSMEMEFLVAEDLDFVQVEEQGLSHWEFVNVSDADDSEKENSERVESEEDKEERIGDGFGSLGFEKDETMVTTTTTHHVDLDDDDDDHHHHGHDYDVGLKFQGGNRSYGYGYDDEEENDGDEDDGEDDFDDELVPWDVSGKFGRQRMRKLGKRAFPKMYNSKRSPYLFVRPGCVRGKHGNINLTPSISLPPTPNASYTVGITFNTFMPYFLIHTVNATTERKIIFVNASVKIVQLVK</sequence>
<organism evidence="2 3">
    <name type="scientific">Castanea mollissima</name>
    <name type="common">Chinese chestnut</name>
    <dbReference type="NCBI Taxonomy" id="60419"/>
    <lineage>
        <taxon>Eukaryota</taxon>
        <taxon>Viridiplantae</taxon>
        <taxon>Streptophyta</taxon>
        <taxon>Embryophyta</taxon>
        <taxon>Tracheophyta</taxon>
        <taxon>Spermatophyta</taxon>
        <taxon>Magnoliopsida</taxon>
        <taxon>eudicotyledons</taxon>
        <taxon>Gunneridae</taxon>
        <taxon>Pentapetalae</taxon>
        <taxon>rosids</taxon>
        <taxon>fabids</taxon>
        <taxon>Fagales</taxon>
        <taxon>Fagaceae</taxon>
        <taxon>Castanea</taxon>
    </lineage>
</organism>
<feature type="region of interest" description="Disordered" evidence="1">
    <location>
        <begin position="47"/>
        <end position="83"/>
    </location>
</feature>
<evidence type="ECO:0000313" key="2">
    <source>
        <dbReference type="EMBL" id="KAF3957985.1"/>
    </source>
</evidence>
<feature type="region of interest" description="Disordered" evidence="1">
    <location>
        <begin position="126"/>
        <end position="148"/>
    </location>
</feature>
<dbReference type="PANTHER" id="PTHR48213:SF1">
    <property type="entry name" value="PROSTATIC SPERMINE-BINDING-LIKE PROTEIN"/>
    <property type="match status" value="1"/>
</dbReference>
<feature type="compositionally biased region" description="Low complexity" evidence="1">
    <location>
        <begin position="8"/>
        <end position="19"/>
    </location>
</feature>
<dbReference type="EMBL" id="JRKL02002672">
    <property type="protein sequence ID" value="KAF3957985.1"/>
    <property type="molecule type" value="Genomic_DNA"/>
</dbReference>